<feature type="non-terminal residue" evidence="3">
    <location>
        <position position="388"/>
    </location>
</feature>
<dbReference type="SUPFAM" id="SSF53822">
    <property type="entry name" value="Periplasmic binding protein-like I"/>
    <property type="match status" value="1"/>
</dbReference>
<dbReference type="InterPro" id="IPR028082">
    <property type="entry name" value="Peripla_BP_I"/>
</dbReference>
<reference evidence="4" key="1">
    <citation type="submission" date="2022-10" db="EMBL/GenBank/DDBJ databases">
        <title>Genome assembly of Pristionchus species.</title>
        <authorList>
            <person name="Yoshida K."/>
            <person name="Sommer R.J."/>
        </authorList>
    </citation>
    <scope>NUCLEOTIDE SEQUENCE [LARGE SCALE GENOMIC DNA]</scope>
    <source>
        <strain evidence="4">RS5460</strain>
    </source>
</reference>
<evidence type="ECO:0008006" key="5">
    <source>
        <dbReference type="Google" id="ProtNLM"/>
    </source>
</evidence>
<feature type="transmembrane region" description="Helical" evidence="2">
    <location>
        <begin position="287"/>
        <end position="307"/>
    </location>
</feature>
<feature type="region of interest" description="Disordered" evidence="1">
    <location>
        <begin position="350"/>
        <end position="388"/>
    </location>
</feature>
<feature type="non-terminal residue" evidence="3">
    <location>
        <position position="1"/>
    </location>
</feature>
<evidence type="ECO:0000313" key="4">
    <source>
        <dbReference type="Proteomes" id="UP001328107"/>
    </source>
</evidence>
<evidence type="ECO:0000256" key="1">
    <source>
        <dbReference type="SAM" id="MobiDB-lite"/>
    </source>
</evidence>
<keyword evidence="2" id="KW-0812">Transmembrane</keyword>
<keyword evidence="2" id="KW-1133">Transmembrane helix</keyword>
<evidence type="ECO:0000313" key="3">
    <source>
        <dbReference type="EMBL" id="GMR33407.1"/>
    </source>
</evidence>
<proteinExistence type="predicted"/>
<name>A0AAN5C843_9BILA</name>
<dbReference type="Proteomes" id="UP001328107">
    <property type="component" value="Unassembled WGS sequence"/>
</dbReference>
<gene>
    <name evidence="3" type="ORF">PMAYCL1PPCAC_03602</name>
</gene>
<feature type="compositionally biased region" description="Low complexity" evidence="1">
    <location>
        <begin position="353"/>
        <end position="368"/>
    </location>
</feature>
<keyword evidence="2" id="KW-0472">Membrane</keyword>
<dbReference type="AlphaFoldDB" id="A0AAN5C843"/>
<sequence length="388" mass="43362">TWGWDKIVIFICPDCYNSPLARAQMRINYIIEYLTKNGITILTQRTFRKNDTAEMIVPQLNDTRARGRIYVPLGGPDLSTYSEFLRAAKMSNLDPIDFAVVLVSNIYNVNGFPMPWKAAPDLVEYFKMAVIIYNDCYNASDARNFASQIGISTDKTDELAMYMSLYESVFFYSNLIEAQKMANDSRGLLNFVRFQLFSGPFGNYTLNEVTNRLTPFRVIRINETSGDPVDVATVSIQNVQCTQDSSKQCLGLKATIIDHGINSSLDLPMDMPVCGFEGELCEQTQTVLILLGVVALFALASVGFCVYRRLSGGTMREMPWLIPSASINFINYNEGERGKTTEHSFQNLLQELSPNPNGTSNGTSTGTSKDGTARAERSRNRQIPLPPK</sequence>
<keyword evidence="4" id="KW-1185">Reference proteome</keyword>
<comment type="caution">
    <text evidence="3">The sequence shown here is derived from an EMBL/GenBank/DDBJ whole genome shotgun (WGS) entry which is preliminary data.</text>
</comment>
<protein>
    <recommendedName>
        <fullName evidence="5">Receptor ligand binding region domain-containing protein</fullName>
    </recommendedName>
</protein>
<evidence type="ECO:0000256" key="2">
    <source>
        <dbReference type="SAM" id="Phobius"/>
    </source>
</evidence>
<dbReference type="EMBL" id="BTRK01000001">
    <property type="protein sequence ID" value="GMR33407.1"/>
    <property type="molecule type" value="Genomic_DNA"/>
</dbReference>
<accession>A0AAN5C843</accession>
<organism evidence="3 4">
    <name type="scientific">Pristionchus mayeri</name>
    <dbReference type="NCBI Taxonomy" id="1317129"/>
    <lineage>
        <taxon>Eukaryota</taxon>
        <taxon>Metazoa</taxon>
        <taxon>Ecdysozoa</taxon>
        <taxon>Nematoda</taxon>
        <taxon>Chromadorea</taxon>
        <taxon>Rhabditida</taxon>
        <taxon>Rhabditina</taxon>
        <taxon>Diplogasteromorpha</taxon>
        <taxon>Diplogasteroidea</taxon>
        <taxon>Neodiplogasteridae</taxon>
        <taxon>Pristionchus</taxon>
    </lineage>
</organism>